<dbReference type="Pfam" id="PF00355">
    <property type="entry name" value="Rieske"/>
    <property type="match status" value="2"/>
</dbReference>
<keyword evidence="7" id="KW-0479">Metal-binding</keyword>
<comment type="subcellular location">
    <subcellularLocation>
        <location evidence="2">Membrane</location>
    </subcellularLocation>
    <subcellularLocation>
        <location evidence="1">Plastid</location>
        <location evidence="1">Chloroplast</location>
    </subcellularLocation>
</comment>
<evidence type="ECO:0000256" key="6">
    <source>
        <dbReference type="ARBA" id="ARBA00022714"/>
    </source>
</evidence>
<feature type="region of interest" description="Disordered" evidence="14">
    <location>
        <begin position="54"/>
        <end position="89"/>
    </location>
</feature>
<organism evidence="17 18">
    <name type="scientific">Chenopodium quinoa</name>
    <name type="common">Quinoa</name>
    <dbReference type="NCBI Taxonomy" id="63459"/>
    <lineage>
        <taxon>Eukaryota</taxon>
        <taxon>Viridiplantae</taxon>
        <taxon>Streptophyta</taxon>
        <taxon>Embryophyta</taxon>
        <taxon>Tracheophyta</taxon>
        <taxon>Spermatophyta</taxon>
        <taxon>Magnoliopsida</taxon>
        <taxon>eudicotyledons</taxon>
        <taxon>Gunneridae</taxon>
        <taxon>Pentapetalae</taxon>
        <taxon>Caryophyllales</taxon>
        <taxon>Chenopodiaceae</taxon>
        <taxon>Chenopodioideae</taxon>
        <taxon>Atripliceae</taxon>
        <taxon>Chenopodium</taxon>
    </lineage>
</organism>
<keyword evidence="8" id="KW-0809">Transit peptide</keyword>
<evidence type="ECO:0000256" key="7">
    <source>
        <dbReference type="ARBA" id="ARBA00022723"/>
    </source>
</evidence>
<evidence type="ECO:0000256" key="4">
    <source>
        <dbReference type="ARBA" id="ARBA00022640"/>
    </source>
</evidence>
<dbReference type="PANTHER" id="PTHR21266:SF32">
    <property type="entry name" value="CHOLESTEROL 7-DESATURASE NVD"/>
    <property type="match status" value="1"/>
</dbReference>
<feature type="domain" description="Rieske" evidence="16">
    <location>
        <begin position="604"/>
        <end position="714"/>
    </location>
</feature>
<evidence type="ECO:0000259" key="16">
    <source>
        <dbReference type="PROSITE" id="PS51296"/>
    </source>
</evidence>
<evidence type="ECO:0000256" key="11">
    <source>
        <dbReference type="ARBA" id="ARBA00023004"/>
    </source>
</evidence>
<dbReference type="Proteomes" id="UP000596660">
    <property type="component" value="Unplaced"/>
</dbReference>
<keyword evidence="4" id="KW-0934">Plastid</keyword>
<evidence type="ECO:0000256" key="1">
    <source>
        <dbReference type="ARBA" id="ARBA00004229"/>
    </source>
</evidence>
<evidence type="ECO:0000313" key="17">
    <source>
        <dbReference type="EnsemblPlants" id="AUR62000005-RA:cds"/>
    </source>
</evidence>
<feature type="domain" description="Rieske" evidence="16">
    <location>
        <begin position="108"/>
        <end position="215"/>
    </location>
</feature>
<dbReference type="SUPFAM" id="SSF55961">
    <property type="entry name" value="Bet v1-like"/>
    <property type="match status" value="1"/>
</dbReference>
<accession>A0A803KLU9</accession>
<dbReference type="InterPro" id="IPR013626">
    <property type="entry name" value="PaO"/>
</dbReference>
<evidence type="ECO:0000256" key="12">
    <source>
        <dbReference type="ARBA" id="ARBA00023014"/>
    </source>
</evidence>
<dbReference type="GO" id="GO:0016020">
    <property type="term" value="C:membrane"/>
    <property type="evidence" value="ECO:0007669"/>
    <property type="project" value="UniProtKB-SubCell"/>
</dbReference>
<dbReference type="OMA" id="SHYKLLQ"/>
<evidence type="ECO:0000256" key="3">
    <source>
        <dbReference type="ARBA" id="ARBA00022528"/>
    </source>
</evidence>
<keyword evidence="18" id="KW-1185">Reference proteome</keyword>
<dbReference type="Gene3D" id="3.90.380.10">
    <property type="entry name" value="Naphthalene 1,2-dioxygenase Alpha Subunit, Chain A, domain 1"/>
    <property type="match status" value="2"/>
</dbReference>
<evidence type="ECO:0000256" key="15">
    <source>
        <dbReference type="SAM" id="Phobius"/>
    </source>
</evidence>
<keyword evidence="11" id="KW-0408">Iron</keyword>
<dbReference type="GO" id="GO:0051537">
    <property type="term" value="F:2 iron, 2 sulfur cluster binding"/>
    <property type="evidence" value="ECO:0007669"/>
    <property type="project" value="UniProtKB-KW"/>
</dbReference>
<keyword evidence="12" id="KW-0411">Iron-sulfur</keyword>
<keyword evidence="9 15" id="KW-1133">Transmembrane helix</keyword>
<evidence type="ECO:0000256" key="13">
    <source>
        <dbReference type="ARBA" id="ARBA00023136"/>
    </source>
</evidence>
<protein>
    <recommendedName>
        <fullName evidence="16">Rieske domain-containing protein</fullName>
    </recommendedName>
</protein>
<evidence type="ECO:0000313" key="18">
    <source>
        <dbReference type="Proteomes" id="UP000596660"/>
    </source>
</evidence>
<dbReference type="Gene3D" id="2.102.10.10">
    <property type="entry name" value="Rieske [2Fe-2S] iron-sulphur domain"/>
    <property type="match status" value="2"/>
</dbReference>
<feature type="compositionally biased region" description="Polar residues" evidence="14">
    <location>
        <begin position="70"/>
        <end position="84"/>
    </location>
</feature>
<dbReference type="EnsemblPlants" id="AUR62000005-RA">
    <property type="protein sequence ID" value="AUR62000005-RA:cds"/>
    <property type="gene ID" value="AUR62000005"/>
</dbReference>
<proteinExistence type="predicted"/>
<evidence type="ECO:0000256" key="5">
    <source>
        <dbReference type="ARBA" id="ARBA00022692"/>
    </source>
</evidence>
<sequence length="762" mass="87180">MAHLSLLSTSIPNLTASPIYIKLLSTRSRKSTRQLLSPSSDSTWLPYQQYSRLSNNKSNSTTKRSEAVSAYSTEKNIKSPNQQESEVENEAAMRSGDKFKWYDQWCPVMPVCDLDIRKPHGKMVMGLNVVVWWDRTKSEWKVFDDLCPHRLAPLSEGRIDQSGRLQCVYHGWCFDASGRCKLIPQAPPDGPPVESFTKACVAVYPSTVQNGIVWFWPNSDPEFKDVLQKKRPPFFPELDDPSYSHLISNRDINYGYEFLIENLMDPAHVPYAHYGNAFFYSNILAIITILYLCLTLYMYLSINNVDKEGGKPLNMGVKHLDINGFSTKLDWGGTSRFFAPFVYYVYPNPSPYNGNGPLSSVVVADEDSSPAEPSQRRAILIFLCVPISPGKSRLIWSFPRNFEVWMDQIIPRWVFHLKENLILDSDLYLLHLEERKIKELGPINWHKVCYVPTKADSLVAAFRRWFNEYSEGQVDWGSKFNGGALPPTPPREELLDRYWTHVVNCSSCNAAYKGLNVAELALQVMAFGLIGVVGLTKQGMMTTVQRSDSTCLLSCTSNHHQLSRRNRIINYSNAPNTPTTISTNNEVEVEVDDTKEEFDWYAQWYPVMPVSDLDKRKPHAKRVIGLDIVVWWDKTQSQWKVFNDLCPHRLAPLSEGRIDQWGRLQCVYHGWCFDASGQCKLIPQAPTDGPPVHTSKKACVAVYPTTVQNKMVWFWPNSDPQFKDILLKKKPPFLPELDDPSYSNLLANREINYGYSKKHFFD</sequence>
<dbReference type="Pfam" id="PF08417">
    <property type="entry name" value="PaO"/>
    <property type="match status" value="1"/>
</dbReference>
<keyword evidence="6" id="KW-0001">2Fe-2S</keyword>
<dbReference type="GO" id="GO:0010277">
    <property type="term" value="F:chlorophyllide a oxygenase activity"/>
    <property type="evidence" value="ECO:0007669"/>
    <property type="project" value="InterPro"/>
</dbReference>
<dbReference type="PROSITE" id="PS51296">
    <property type="entry name" value="RIESKE"/>
    <property type="match status" value="2"/>
</dbReference>
<name>A0A803KLU9_CHEQI</name>
<reference evidence="17" key="1">
    <citation type="journal article" date="2017" name="Nature">
        <title>The genome of Chenopodium quinoa.</title>
        <authorList>
            <person name="Jarvis D.E."/>
            <person name="Ho Y.S."/>
            <person name="Lightfoot D.J."/>
            <person name="Schmoeckel S.M."/>
            <person name="Li B."/>
            <person name="Borm T.J.A."/>
            <person name="Ohyanagi H."/>
            <person name="Mineta K."/>
            <person name="Michell C.T."/>
            <person name="Saber N."/>
            <person name="Kharbatia N.M."/>
            <person name="Rupper R.R."/>
            <person name="Sharp A.R."/>
            <person name="Dally N."/>
            <person name="Boughton B.A."/>
            <person name="Woo Y.H."/>
            <person name="Gao G."/>
            <person name="Schijlen E.G.W.M."/>
            <person name="Guo X."/>
            <person name="Momin A.A."/>
            <person name="Negrao S."/>
            <person name="Al-Babili S."/>
            <person name="Gehring C."/>
            <person name="Roessner U."/>
            <person name="Jung C."/>
            <person name="Murphy K."/>
            <person name="Arold S.T."/>
            <person name="Gojobori T."/>
            <person name="van der Linden C.G."/>
            <person name="van Loo E.N."/>
            <person name="Jellen E.N."/>
            <person name="Maughan P.J."/>
            <person name="Tester M."/>
        </authorList>
    </citation>
    <scope>NUCLEOTIDE SEQUENCE [LARGE SCALE GENOMIC DNA]</scope>
    <source>
        <strain evidence="17">cv. PI 614886</strain>
    </source>
</reference>
<reference evidence="17" key="2">
    <citation type="submission" date="2021-03" db="UniProtKB">
        <authorList>
            <consortium name="EnsemblPlants"/>
        </authorList>
    </citation>
    <scope>IDENTIFICATION</scope>
</reference>
<evidence type="ECO:0000256" key="14">
    <source>
        <dbReference type="SAM" id="MobiDB-lite"/>
    </source>
</evidence>
<keyword evidence="10" id="KW-0560">Oxidoreductase</keyword>
<evidence type="ECO:0000256" key="9">
    <source>
        <dbReference type="ARBA" id="ARBA00022989"/>
    </source>
</evidence>
<dbReference type="PANTHER" id="PTHR21266">
    <property type="entry name" value="IRON-SULFUR DOMAIN CONTAINING PROTEIN"/>
    <property type="match status" value="1"/>
</dbReference>
<dbReference type="Gramene" id="AUR62000005-RA">
    <property type="protein sequence ID" value="AUR62000005-RA:cds"/>
    <property type="gene ID" value="AUR62000005"/>
</dbReference>
<evidence type="ECO:0000256" key="10">
    <source>
        <dbReference type="ARBA" id="ARBA00023002"/>
    </source>
</evidence>
<dbReference type="CDD" id="cd03480">
    <property type="entry name" value="Rieske_RO_Alpha_PaO"/>
    <property type="match status" value="2"/>
</dbReference>
<evidence type="ECO:0000256" key="2">
    <source>
        <dbReference type="ARBA" id="ARBA00004370"/>
    </source>
</evidence>
<dbReference type="InterPro" id="IPR036922">
    <property type="entry name" value="Rieske_2Fe-2S_sf"/>
</dbReference>
<dbReference type="InterPro" id="IPR017941">
    <property type="entry name" value="Rieske_2Fe-2S"/>
</dbReference>
<keyword evidence="13 15" id="KW-0472">Membrane</keyword>
<evidence type="ECO:0000256" key="8">
    <source>
        <dbReference type="ARBA" id="ARBA00022946"/>
    </source>
</evidence>
<dbReference type="GO" id="GO:0046872">
    <property type="term" value="F:metal ion binding"/>
    <property type="evidence" value="ECO:0007669"/>
    <property type="project" value="UniProtKB-KW"/>
</dbReference>
<keyword evidence="3" id="KW-0150">Chloroplast</keyword>
<dbReference type="GO" id="GO:0009507">
    <property type="term" value="C:chloroplast"/>
    <property type="evidence" value="ECO:0007669"/>
    <property type="project" value="UniProtKB-SubCell"/>
</dbReference>
<keyword evidence="5 15" id="KW-0812">Transmembrane</keyword>
<dbReference type="AlphaFoldDB" id="A0A803KLU9"/>
<dbReference type="SUPFAM" id="SSF50022">
    <property type="entry name" value="ISP domain"/>
    <property type="match status" value="2"/>
</dbReference>
<dbReference type="InterPro" id="IPR050584">
    <property type="entry name" value="Cholesterol_7-desaturase"/>
</dbReference>
<feature type="transmembrane region" description="Helical" evidence="15">
    <location>
        <begin position="278"/>
        <end position="300"/>
    </location>
</feature>